<dbReference type="PANTHER" id="PTHR46268">
    <property type="entry name" value="STRESS RESPONSE PROTEIN NHAX"/>
    <property type="match status" value="1"/>
</dbReference>
<dbReference type="EMBL" id="JAROCG010000001">
    <property type="protein sequence ID" value="MDN4611631.1"/>
    <property type="molecule type" value="Genomic_DNA"/>
</dbReference>
<dbReference type="InterPro" id="IPR014729">
    <property type="entry name" value="Rossmann-like_a/b/a_fold"/>
</dbReference>
<proteinExistence type="inferred from homology"/>
<accession>A0ABT8K2I8</accession>
<dbReference type="InterPro" id="IPR006015">
    <property type="entry name" value="Universal_stress_UspA"/>
</dbReference>
<keyword evidence="4" id="KW-1185">Reference proteome</keyword>
<gene>
    <name evidence="3" type="ORF">P5G52_12235</name>
</gene>
<evidence type="ECO:0000313" key="3">
    <source>
        <dbReference type="EMBL" id="MDN4611631.1"/>
    </source>
</evidence>
<dbReference type="InterPro" id="IPR006016">
    <property type="entry name" value="UspA"/>
</dbReference>
<dbReference type="SUPFAM" id="SSF52402">
    <property type="entry name" value="Adenine nucleotide alpha hydrolases-like"/>
    <property type="match status" value="1"/>
</dbReference>
<dbReference type="Pfam" id="PF00582">
    <property type="entry name" value="Usp"/>
    <property type="match status" value="1"/>
</dbReference>
<dbReference type="PANTHER" id="PTHR46268:SF6">
    <property type="entry name" value="UNIVERSAL STRESS PROTEIN UP12"/>
    <property type="match status" value="1"/>
</dbReference>
<evidence type="ECO:0000256" key="1">
    <source>
        <dbReference type="ARBA" id="ARBA00008791"/>
    </source>
</evidence>
<dbReference type="Proteomes" id="UP001174209">
    <property type="component" value="Unassembled WGS sequence"/>
</dbReference>
<evidence type="ECO:0000259" key="2">
    <source>
        <dbReference type="Pfam" id="PF00582"/>
    </source>
</evidence>
<organism evidence="3 4">
    <name type="scientific">Arthrobacter burdickii</name>
    <dbReference type="NCBI Taxonomy" id="3035920"/>
    <lineage>
        <taxon>Bacteria</taxon>
        <taxon>Bacillati</taxon>
        <taxon>Actinomycetota</taxon>
        <taxon>Actinomycetes</taxon>
        <taxon>Micrococcales</taxon>
        <taxon>Micrococcaceae</taxon>
        <taxon>Arthrobacter</taxon>
    </lineage>
</organism>
<dbReference type="Gene3D" id="3.40.50.620">
    <property type="entry name" value="HUPs"/>
    <property type="match status" value="1"/>
</dbReference>
<comment type="caution">
    <text evidence="3">The sequence shown here is derived from an EMBL/GenBank/DDBJ whole genome shotgun (WGS) entry which is preliminary data.</text>
</comment>
<sequence length="149" mass="15694">MSTTAVPQIVVGVDGSEQSIEALRYAQKLAPTFDATIFAVAAWDYPAADPGFMPLGSSEFSDAAREHLDKALAAAYGEDRPAGFRSTVVFNHPAKALVKASEDAVLLIVGRRGHGTFRGLLLGSVSSACVTHAHCPVLVIREAGDRKDA</sequence>
<comment type="similarity">
    <text evidence="1">Belongs to the universal stress protein A family.</text>
</comment>
<dbReference type="PRINTS" id="PR01438">
    <property type="entry name" value="UNVRSLSTRESS"/>
</dbReference>
<dbReference type="CDD" id="cd00293">
    <property type="entry name" value="USP-like"/>
    <property type="match status" value="1"/>
</dbReference>
<protein>
    <submittedName>
        <fullName evidence="3">Universal stress protein</fullName>
    </submittedName>
</protein>
<reference evidence="3" key="1">
    <citation type="submission" date="2023-06" db="EMBL/GenBank/DDBJ databases">
        <title>MT1 and MT2 Draft Genomes of Novel Species.</title>
        <authorList>
            <person name="Venkateswaran K."/>
        </authorList>
    </citation>
    <scope>NUCLEOTIDE SEQUENCE</scope>
    <source>
        <strain evidence="3">IIF3SC-B10</strain>
    </source>
</reference>
<name>A0ABT8K2I8_9MICC</name>
<evidence type="ECO:0000313" key="4">
    <source>
        <dbReference type="Proteomes" id="UP001174209"/>
    </source>
</evidence>
<feature type="domain" description="UspA" evidence="2">
    <location>
        <begin position="8"/>
        <end position="141"/>
    </location>
</feature>
<dbReference type="RefSeq" id="WP_301227725.1">
    <property type="nucleotide sequence ID" value="NZ_JAROCG010000001.1"/>
</dbReference>